<comment type="caution">
    <text evidence="2">The sequence shown here is derived from an EMBL/GenBank/DDBJ whole genome shotgun (WGS) entry which is preliminary data.</text>
</comment>
<accession>A0A4Y2UVB6</accession>
<evidence type="ECO:0000313" key="3">
    <source>
        <dbReference type="Proteomes" id="UP000499080"/>
    </source>
</evidence>
<dbReference type="EMBL" id="BGPR01040087">
    <property type="protein sequence ID" value="GBO16151.1"/>
    <property type="molecule type" value="Genomic_DNA"/>
</dbReference>
<protein>
    <submittedName>
        <fullName evidence="2">Uncharacterized protein</fullName>
    </submittedName>
</protein>
<name>A0A4Y2UVB6_ARAVE</name>
<gene>
    <name evidence="2" type="ORF">AVEN_54700_1</name>
</gene>
<feature type="region of interest" description="Disordered" evidence="1">
    <location>
        <begin position="1"/>
        <end position="38"/>
    </location>
</feature>
<evidence type="ECO:0000256" key="1">
    <source>
        <dbReference type="SAM" id="MobiDB-lite"/>
    </source>
</evidence>
<organism evidence="2 3">
    <name type="scientific">Araneus ventricosus</name>
    <name type="common">Orbweaver spider</name>
    <name type="synonym">Epeira ventricosa</name>
    <dbReference type="NCBI Taxonomy" id="182803"/>
    <lineage>
        <taxon>Eukaryota</taxon>
        <taxon>Metazoa</taxon>
        <taxon>Ecdysozoa</taxon>
        <taxon>Arthropoda</taxon>
        <taxon>Chelicerata</taxon>
        <taxon>Arachnida</taxon>
        <taxon>Araneae</taxon>
        <taxon>Araneomorphae</taxon>
        <taxon>Entelegynae</taxon>
        <taxon>Araneoidea</taxon>
        <taxon>Araneidae</taxon>
        <taxon>Araneus</taxon>
    </lineage>
</organism>
<feature type="compositionally biased region" description="Polar residues" evidence="1">
    <location>
        <begin position="27"/>
        <end position="38"/>
    </location>
</feature>
<evidence type="ECO:0000313" key="2">
    <source>
        <dbReference type="EMBL" id="GBO16151.1"/>
    </source>
</evidence>
<proteinExistence type="predicted"/>
<keyword evidence="3" id="KW-1185">Reference proteome</keyword>
<reference evidence="2 3" key="1">
    <citation type="journal article" date="2019" name="Sci. Rep.">
        <title>Orb-weaving spider Araneus ventricosus genome elucidates the spidroin gene catalogue.</title>
        <authorList>
            <person name="Kono N."/>
            <person name="Nakamura H."/>
            <person name="Ohtoshi R."/>
            <person name="Moran D.A.P."/>
            <person name="Shinohara A."/>
            <person name="Yoshida Y."/>
            <person name="Fujiwara M."/>
            <person name="Mori M."/>
            <person name="Tomita M."/>
            <person name="Arakawa K."/>
        </authorList>
    </citation>
    <scope>NUCLEOTIDE SEQUENCE [LARGE SCALE GENOMIC DNA]</scope>
</reference>
<sequence length="75" mass="8117">MTPAFTPDSRSWNCGSNGPLRWRSSKNRQLQTPPLAQTTALGEKSQTIFLCLPCLPRGAIVPLSLETGVHKPAEG</sequence>
<dbReference type="AlphaFoldDB" id="A0A4Y2UVB6"/>
<dbReference type="Proteomes" id="UP000499080">
    <property type="component" value="Unassembled WGS sequence"/>
</dbReference>